<dbReference type="EMBL" id="HBUE01225836">
    <property type="protein sequence ID" value="CAG6542056.1"/>
    <property type="molecule type" value="Transcribed_RNA"/>
</dbReference>
<accession>A0A8D8KJY7</accession>
<keyword evidence="1" id="KW-0812">Transmembrane</keyword>
<reference evidence="2" key="1">
    <citation type="submission" date="2021-05" db="EMBL/GenBank/DDBJ databases">
        <authorList>
            <person name="Alioto T."/>
            <person name="Alioto T."/>
            <person name="Gomez Garrido J."/>
        </authorList>
    </citation>
    <scope>NUCLEOTIDE SEQUENCE</scope>
</reference>
<dbReference type="EMBL" id="HBUE01089358">
    <property type="protein sequence ID" value="CAG6480820.1"/>
    <property type="molecule type" value="Transcribed_RNA"/>
</dbReference>
<proteinExistence type="predicted"/>
<protein>
    <submittedName>
        <fullName evidence="2">(northern house mosquito) hypothetical protein</fullName>
    </submittedName>
</protein>
<name>A0A8D8KJY7_CULPI</name>
<dbReference type="EMBL" id="HBUE01332560">
    <property type="protein sequence ID" value="CAG6594140.1"/>
    <property type="molecule type" value="Transcribed_RNA"/>
</dbReference>
<evidence type="ECO:0000256" key="1">
    <source>
        <dbReference type="SAM" id="Phobius"/>
    </source>
</evidence>
<keyword evidence="1" id="KW-0472">Membrane</keyword>
<keyword evidence="1" id="KW-1133">Transmembrane helix</keyword>
<organism evidence="2">
    <name type="scientific">Culex pipiens</name>
    <name type="common">House mosquito</name>
    <dbReference type="NCBI Taxonomy" id="7175"/>
    <lineage>
        <taxon>Eukaryota</taxon>
        <taxon>Metazoa</taxon>
        <taxon>Ecdysozoa</taxon>
        <taxon>Arthropoda</taxon>
        <taxon>Hexapoda</taxon>
        <taxon>Insecta</taxon>
        <taxon>Pterygota</taxon>
        <taxon>Neoptera</taxon>
        <taxon>Endopterygota</taxon>
        <taxon>Diptera</taxon>
        <taxon>Nematocera</taxon>
        <taxon>Culicoidea</taxon>
        <taxon>Culicidae</taxon>
        <taxon>Culicinae</taxon>
        <taxon>Culicini</taxon>
        <taxon>Culex</taxon>
        <taxon>Culex</taxon>
    </lineage>
</organism>
<dbReference type="AlphaFoldDB" id="A0A8D8KJY7"/>
<sequence length="140" mass="15529">MLPRSATAVTPKSATTRSFLTAHDAEAPSDPRPRALTRFAQTCALVPHRGRSIRPAPSVSSSEPVRLDVQTSSSLHQKTLSWRVFVAVNLTVAVRFGCGWWRWRCLGRFRCAFLFLLLVVPTPFQIGVLEIVSAPIFAVR</sequence>
<dbReference type="EMBL" id="HBUE01225838">
    <property type="protein sequence ID" value="CAG6542058.1"/>
    <property type="molecule type" value="Transcribed_RNA"/>
</dbReference>
<feature type="transmembrane region" description="Helical" evidence="1">
    <location>
        <begin position="113"/>
        <end position="138"/>
    </location>
</feature>
<dbReference type="EMBL" id="HBUE01332563">
    <property type="protein sequence ID" value="CAG6594142.1"/>
    <property type="molecule type" value="Transcribed_RNA"/>
</dbReference>
<evidence type="ECO:0000313" key="2">
    <source>
        <dbReference type="EMBL" id="CAG6594140.1"/>
    </source>
</evidence>